<proteinExistence type="predicted"/>
<evidence type="ECO:0000313" key="6">
    <source>
        <dbReference type="EMBL" id="OSJ33189.1"/>
    </source>
</evidence>
<dbReference type="InterPro" id="IPR006500">
    <property type="entry name" value="Helicase_put_C_phage/plasmid"/>
</dbReference>
<organism evidence="6 7">
    <name type="scientific">Bradyrhizobium japonicum</name>
    <dbReference type="NCBI Taxonomy" id="375"/>
    <lineage>
        <taxon>Bacteria</taxon>
        <taxon>Pseudomonadati</taxon>
        <taxon>Pseudomonadota</taxon>
        <taxon>Alphaproteobacteria</taxon>
        <taxon>Hyphomicrobiales</taxon>
        <taxon>Nitrobacteraceae</taxon>
        <taxon>Bradyrhizobium</taxon>
    </lineage>
</organism>
<dbReference type="Pfam" id="PF19263">
    <property type="entry name" value="DUF5906"/>
    <property type="match status" value="1"/>
</dbReference>
<evidence type="ECO:0000259" key="5">
    <source>
        <dbReference type="PROSITE" id="PS51206"/>
    </source>
</evidence>
<accession>A0A1Y2JT12</accession>
<dbReference type="AlphaFoldDB" id="A0A1Y2JT12"/>
<evidence type="ECO:0000313" key="7">
    <source>
        <dbReference type="Proteomes" id="UP000193335"/>
    </source>
</evidence>
<dbReference type="SUPFAM" id="SSF52540">
    <property type="entry name" value="P-loop containing nucleoside triphosphate hydrolases"/>
    <property type="match status" value="1"/>
</dbReference>
<protein>
    <recommendedName>
        <fullName evidence="5">SF3 helicase domain-containing protein</fullName>
    </recommendedName>
</protein>
<dbReference type="Gene3D" id="3.40.50.300">
    <property type="entry name" value="P-loop containing nucleotide triphosphate hydrolases"/>
    <property type="match status" value="1"/>
</dbReference>
<dbReference type="NCBIfam" id="TIGR01613">
    <property type="entry name" value="primase_Cterm"/>
    <property type="match status" value="1"/>
</dbReference>
<keyword evidence="2" id="KW-0378">Hydrolase</keyword>
<dbReference type="GO" id="GO:0016787">
    <property type="term" value="F:hydrolase activity"/>
    <property type="evidence" value="ECO:0007669"/>
    <property type="project" value="UniProtKB-KW"/>
</dbReference>
<feature type="region of interest" description="Disordered" evidence="4">
    <location>
        <begin position="1"/>
        <end position="35"/>
    </location>
</feature>
<dbReference type="PANTHER" id="PTHR35372:SF2">
    <property type="entry name" value="SF3 HELICASE DOMAIN-CONTAINING PROTEIN"/>
    <property type="match status" value="1"/>
</dbReference>
<dbReference type="InterPro" id="IPR027417">
    <property type="entry name" value="P-loop_NTPase"/>
</dbReference>
<dbReference type="GO" id="GO:0005524">
    <property type="term" value="F:ATP binding"/>
    <property type="evidence" value="ECO:0007669"/>
    <property type="project" value="UniProtKB-KW"/>
</dbReference>
<keyword evidence="1" id="KW-0547">Nucleotide-binding</keyword>
<sequence length="530" mass="58986">MRLPRPQFNTWKEHPPMSAQPKFNTHDSHANDNGPLDERQMLLDYKIDGHGGSLSRHNGSLALIGCRVGDEVGTATVRDGAIVFEPTGQPIAVVDGSITYLSESDLADVLVRRNLLALRYDCDRERWFEWSGSCWKVARGGSVLHEARLLAHGASGGRKSKELIAARKASFAAGIERLAKGDPRVAVHADVWDADQFLLGTPGGTVDLRTGVLRPADQDDMITRLTAVAPADTEDCPRWLQFLNESTGGDVELIGFLKRWCGYCLTGSVREHSLVFVFGPSGTGKSRIIAVMEYVLAGYATTAGMETFTASKFDRHTTELARLAGARLVTASETEEGKAWDEAKVKQLTGGDRITARFMRQDNFEFAPQFKLWIVGNHMPRVKRVSDSMQRRLRVVPFTIKPEVVDQGLPAKLEAEAPGILRWMVNGCTEWQRNGLGMPSKVKEASADYFESQNAIGQWLEECCRVEKSNRYLKATRSDLFHSWKTWAEASNEFVGKQNDLYAHLRMEGFDEYKLAGSRGFSGVEVKQRT</sequence>
<evidence type="ECO:0000256" key="4">
    <source>
        <dbReference type="SAM" id="MobiDB-lite"/>
    </source>
</evidence>
<comment type="caution">
    <text evidence="6">The sequence shown here is derived from an EMBL/GenBank/DDBJ whole genome shotgun (WGS) entry which is preliminary data.</text>
</comment>
<gene>
    <name evidence="6" type="ORF">BSZ19_16225</name>
</gene>
<evidence type="ECO:0000256" key="2">
    <source>
        <dbReference type="ARBA" id="ARBA00022801"/>
    </source>
</evidence>
<dbReference type="SMART" id="SM00885">
    <property type="entry name" value="D5_N"/>
    <property type="match status" value="1"/>
</dbReference>
<reference evidence="6 7" key="1">
    <citation type="submission" date="2017-03" db="EMBL/GenBank/DDBJ databases">
        <title>Whole genome sequences of fourteen strains of Bradyrhizobium canariense and one strain of Bradyrhizobium japonicum isolated from Lupinus (Papilionoideae: Genisteae) species in Algeria.</title>
        <authorList>
            <person name="Crovadore J."/>
            <person name="Chekireb D."/>
            <person name="Brachmann A."/>
            <person name="Chablais R."/>
            <person name="Cochard B."/>
            <person name="Lefort F."/>
        </authorList>
    </citation>
    <scope>NUCLEOTIDE SEQUENCE [LARGE SCALE GENOMIC DNA]</scope>
    <source>
        <strain evidence="6 7">UBMA197</strain>
    </source>
</reference>
<evidence type="ECO:0000256" key="1">
    <source>
        <dbReference type="ARBA" id="ARBA00022741"/>
    </source>
</evidence>
<feature type="domain" description="SF3 helicase" evidence="5">
    <location>
        <begin position="252"/>
        <end position="411"/>
    </location>
</feature>
<dbReference type="InterPro" id="IPR045455">
    <property type="entry name" value="NrS-1_pol-like_helicase"/>
</dbReference>
<dbReference type="InterPro" id="IPR051620">
    <property type="entry name" value="ORF904-like_C"/>
</dbReference>
<dbReference type="PROSITE" id="PS51206">
    <property type="entry name" value="SF3_HELICASE_1"/>
    <property type="match status" value="1"/>
</dbReference>
<dbReference type="Proteomes" id="UP000193335">
    <property type="component" value="Unassembled WGS sequence"/>
</dbReference>
<keyword evidence="3" id="KW-0067">ATP-binding</keyword>
<feature type="compositionally biased region" description="Basic and acidic residues" evidence="4">
    <location>
        <begin position="24"/>
        <end position="35"/>
    </location>
</feature>
<dbReference type="Pfam" id="PF08706">
    <property type="entry name" value="D5_N"/>
    <property type="match status" value="1"/>
</dbReference>
<evidence type="ECO:0000256" key="3">
    <source>
        <dbReference type="ARBA" id="ARBA00022840"/>
    </source>
</evidence>
<dbReference type="InterPro" id="IPR014818">
    <property type="entry name" value="Phage/plasmid_primase_P4_C"/>
</dbReference>
<dbReference type="EMBL" id="NAFL01000243">
    <property type="protein sequence ID" value="OSJ33189.1"/>
    <property type="molecule type" value="Genomic_DNA"/>
</dbReference>
<dbReference type="InterPro" id="IPR014015">
    <property type="entry name" value="Helicase_SF3_DNA-vir"/>
</dbReference>
<name>A0A1Y2JT12_BRAJP</name>
<dbReference type="PANTHER" id="PTHR35372">
    <property type="entry name" value="ATP BINDING PROTEIN-RELATED"/>
    <property type="match status" value="1"/>
</dbReference>